<comment type="subcellular location">
    <subcellularLocation>
        <location evidence="1">Cytoplasm</location>
    </subcellularLocation>
</comment>
<dbReference type="Proteomes" id="UP000245783">
    <property type="component" value="Unassembled WGS sequence"/>
</dbReference>
<dbReference type="Gene3D" id="1.25.10.10">
    <property type="entry name" value="Leucine-rich Repeat Variant"/>
    <property type="match status" value="1"/>
</dbReference>
<protein>
    <recommendedName>
        <fullName evidence="6">UNC-45/Cro1/She4 central domain-containing protein</fullName>
    </recommendedName>
</protein>
<dbReference type="STRING" id="1522189.A0A316W979"/>
<evidence type="ECO:0000313" key="5">
    <source>
        <dbReference type="Proteomes" id="UP000245783"/>
    </source>
</evidence>
<gene>
    <name evidence="4" type="ORF">IE81DRAFT_344516</name>
</gene>
<sequence>MKELSLDGLSLQQDASSILQSFSPLATREQIGHGTLSLIRLAGVSVGVAESQKSDSIPSSSKILSEYEKLEREIEKRLMRRSGEDEKEEEEGPKLRLSALRALDVLVAAVPDKCAASISRLLPDLLSNVEAALDHDTSTAASDSPEASTSLGAETIWSSAELQSVAQLFSSLCSHANFRKLLSQSSHFVQWACDVVDAAELQHSPPSSVLARAALAVGLSLLKLSGATPMENSRGDFPPSKVKRRATGVEEEEEIRTEGVQAKGESEAEKELKRKEEAELRTSVRALAKAQLIDSLSHGPTSLPIQHISEAQRESLKAFIEELRDSAHMLALEALAHLASDPQEKVAIIADDELLQALCSSELGPIKSLGARRAVFPSRGSDVSGSSTQARTRDASSYAVDPYSAQTRADGAAIYALASLFGSLAAYPPVLSAQEKQMLALRCKASGASPPAEESPAVLETRMLKLVATGAGQQLTRLSIAAVSAGTEKGTSATRIAVGLSLLGLTTPQDRKVRAKLVQDGCARALLSLSSSALPIVTNLQEPASAGSMSTQDKDALLLAPLQALARLCISLPPQLMFPLAVAPLQSIAALFLSPASNALQRFEACLALTNLASLPELAATVAKSRLDRSASTNASASKLQEPHSVTVSEALYDRIASPNLLERRAAVELVCNLCQDESVAAQWNGEVEDERASTSNRPISDLKVDIGKSAATARIHILLALCAVCEAAQEEGTDAIDAAQERKSALPLRLAASAALAALLSSPSGCKRLLHLRPRSLNILARLLQPGTSVRAAKISALEEEEEQEEGEDSETRTSLSAEEEIKMEEEDAKVMPHPLGPVGARRDLRTRALACIGCLGQYATWLADTHETAQLHQVGQTLAQSGIVDAVLGAGKRLREMSEEERSMWREIIEHFRRGRISLDQARE</sequence>
<dbReference type="PANTHER" id="PTHR45994">
    <property type="entry name" value="FI21225P1"/>
    <property type="match status" value="1"/>
</dbReference>
<dbReference type="SUPFAM" id="SSF48371">
    <property type="entry name" value="ARM repeat"/>
    <property type="match status" value="1"/>
</dbReference>
<evidence type="ECO:0000256" key="2">
    <source>
        <dbReference type="ARBA" id="ARBA00022490"/>
    </source>
</evidence>
<keyword evidence="5" id="KW-1185">Reference proteome</keyword>
<feature type="compositionally biased region" description="Acidic residues" evidence="3">
    <location>
        <begin position="799"/>
        <end position="810"/>
    </location>
</feature>
<dbReference type="RefSeq" id="XP_025372778.1">
    <property type="nucleotide sequence ID" value="XM_025515816.1"/>
</dbReference>
<evidence type="ECO:0000256" key="3">
    <source>
        <dbReference type="SAM" id="MobiDB-lite"/>
    </source>
</evidence>
<dbReference type="EMBL" id="KZ819354">
    <property type="protein sequence ID" value="PWN45618.1"/>
    <property type="molecule type" value="Genomic_DNA"/>
</dbReference>
<evidence type="ECO:0008006" key="6">
    <source>
        <dbReference type="Google" id="ProtNLM"/>
    </source>
</evidence>
<feature type="compositionally biased region" description="Basic and acidic residues" evidence="3">
    <location>
        <begin position="264"/>
        <end position="274"/>
    </location>
</feature>
<dbReference type="InParanoid" id="A0A316W979"/>
<evidence type="ECO:0000313" key="4">
    <source>
        <dbReference type="EMBL" id="PWN45618.1"/>
    </source>
</evidence>
<proteinExistence type="predicted"/>
<organism evidence="4 5">
    <name type="scientific">Ceraceosorus guamensis</name>
    <dbReference type="NCBI Taxonomy" id="1522189"/>
    <lineage>
        <taxon>Eukaryota</taxon>
        <taxon>Fungi</taxon>
        <taxon>Dikarya</taxon>
        <taxon>Basidiomycota</taxon>
        <taxon>Ustilaginomycotina</taxon>
        <taxon>Exobasidiomycetes</taxon>
        <taxon>Ceraceosorales</taxon>
        <taxon>Ceraceosoraceae</taxon>
        <taxon>Ceraceosorus</taxon>
    </lineage>
</organism>
<dbReference type="PANTHER" id="PTHR45994:SF1">
    <property type="entry name" value="FI21225P1"/>
    <property type="match status" value="1"/>
</dbReference>
<dbReference type="InterPro" id="IPR016024">
    <property type="entry name" value="ARM-type_fold"/>
</dbReference>
<accession>A0A316W979</accession>
<keyword evidence="2" id="KW-0963">Cytoplasm</keyword>
<evidence type="ECO:0000256" key="1">
    <source>
        <dbReference type="ARBA" id="ARBA00004496"/>
    </source>
</evidence>
<reference evidence="4 5" key="1">
    <citation type="journal article" date="2018" name="Mol. Biol. Evol.">
        <title>Broad Genomic Sampling Reveals a Smut Pathogenic Ancestry of the Fungal Clade Ustilaginomycotina.</title>
        <authorList>
            <person name="Kijpornyongpan T."/>
            <person name="Mondo S.J."/>
            <person name="Barry K."/>
            <person name="Sandor L."/>
            <person name="Lee J."/>
            <person name="Lipzen A."/>
            <person name="Pangilinan J."/>
            <person name="LaButti K."/>
            <person name="Hainaut M."/>
            <person name="Henrissat B."/>
            <person name="Grigoriev I.V."/>
            <person name="Spatafora J.W."/>
            <person name="Aime M.C."/>
        </authorList>
    </citation>
    <scope>NUCLEOTIDE SEQUENCE [LARGE SCALE GENOMIC DNA]</scope>
    <source>
        <strain evidence="4 5">MCA 4658</strain>
    </source>
</reference>
<feature type="region of interest" description="Disordered" evidence="3">
    <location>
        <begin position="798"/>
        <end position="821"/>
    </location>
</feature>
<dbReference type="AlphaFoldDB" id="A0A316W979"/>
<feature type="region of interest" description="Disordered" evidence="3">
    <location>
        <begin position="228"/>
        <end position="274"/>
    </location>
</feature>
<dbReference type="GO" id="GO:0005737">
    <property type="term" value="C:cytoplasm"/>
    <property type="evidence" value="ECO:0007669"/>
    <property type="project" value="UniProtKB-SubCell"/>
</dbReference>
<name>A0A316W979_9BASI</name>
<dbReference type="GeneID" id="37037686"/>
<dbReference type="OrthoDB" id="199930at2759"/>
<dbReference type="InterPro" id="IPR011989">
    <property type="entry name" value="ARM-like"/>
</dbReference>
<dbReference type="GO" id="GO:0051879">
    <property type="term" value="F:Hsp90 protein binding"/>
    <property type="evidence" value="ECO:0007669"/>
    <property type="project" value="TreeGrafter"/>
</dbReference>